<evidence type="ECO:0000313" key="13">
    <source>
        <dbReference type="EMBL" id="HIU48816.1"/>
    </source>
</evidence>
<keyword evidence="8" id="KW-0274">FAD</keyword>
<dbReference type="FunFam" id="1.10.10.1800:FF:000001">
    <property type="entry name" value="tRNA uridine 5-carboxymethylaminomethyl modification enzyme MnmG"/>
    <property type="match status" value="1"/>
</dbReference>
<dbReference type="FunFam" id="1.10.150.570:FF:000001">
    <property type="entry name" value="tRNA uridine 5-carboxymethylaminomethyl modification enzyme MnmG"/>
    <property type="match status" value="1"/>
</dbReference>
<comment type="subunit">
    <text evidence="10">Homodimer. Heterotetramer of two MnmE and two MnmG subunits.</text>
</comment>
<gene>
    <name evidence="13" type="primary">mnmG</name>
    <name evidence="13" type="ORF">IAB04_05585</name>
</gene>
<evidence type="ECO:0000259" key="12">
    <source>
        <dbReference type="SMART" id="SM01228"/>
    </source>
</evidence>
<name>A0A9D1S6L0_9FIRM</name>
<dbReference type="Gene3D" id="3.50.50.60">
    <property type="entry name" value="FAD/NAD(P)-binding domain"/>
    <property type="match status" value="2"/>
</dbReference>
<evidence type="ECO:0000256" key="10">
    <source>
        <dbReference type="ARBA" id="ARBA00025948"/>
    </source>
</evidence>
<organism evidence="13 14">
    <name type="scientific">Candidatus Avimonoglobus intestinipullorum</name>
    <dbReference type="NCBI Taxonomy" id="2840699"/>
    <lineage>
        <taxon>Bacteria</taxon>
        <taxon>Bacillati</taxon>
        <taxon>Bacillota</taxon>
        <taxon>Clostridia</taxon>
        <taxon>Eubacteriales</taxon>
        <taxon>Candidatus Avimonoglobus</taxon>
    </lineage>
</organism>
<dbReference type="InterPro" id="IPR004416">
    <property type="entry name" value="MnmG"/>
</dbReference>
<dbReference type="GO" id="GO:0050660">
    <property type="term" value="F:flavin adenine dinucleotide binding"/>
    <property type="evidence" value="ECO:0007669"/>
    <property type="project" value="InterPro"/>
</dbReference>
<comment type="caution">
    <text evidence="13">The sequence shown here is derived from an EMBL/GenBank/DDBJ whole genome shotgun (WGS) entry which is preliminary data.</text>
</comment>
<comment type="cofactor">
    <cofactor evidence="1">
        <name>FAD</name>
        <dbReference type="ChEBI" id="CHEBI:57692"/>
    </cofactor>
</comment>
<reference evidence="13" key="1">
    <citation type="submission" date="2020-10" db="EMBL/GenBank/DDBJ databases">
        <authorList>
            <person name="Gilroy R."/>
        </authorList>
    </citation>
    <scope>NUCLEOTIDE SEQUENCE</scope>
    <source>
        <strain evidence="13">ChiSjej4B22-9803</strain>
    </source>
</reference>
<dbReference type="PRINTS" id="PR00411">
    <property type="entry name" value="PNDRDTASEI"/>
</dbReference>
<dbReference type="InterPro" id="IPR047001">
    <property type="entry name" value="MnmG_C_subdom"/>
</dbReference>
<keyword evidence="6" id="KW-0285">Flavoprotein</keyword>
<dbReference type="SUPFAM" id="SSF51905">
    <property type="entry name" value="FAD/NAD(P)-binding domain"/>
    <property type="match status" value="1"/>
</dbReference>
<dbReference type="GO" id="GO:0005829">
    <property type="term" value="C:cytosol"/>
    <property type="evidence" value="ECO:0007669"/>
    <property type="project" value="TreeGrafter"/>
</dbReference>
<comment type="function">
    <text evidence="2">NAD-binding protein involved in the addition of a carboxymethylaminomethyl (cmnm) group at the wobble position (U34) of certain tRNAs, forming tRNA-cmnm(5)s(2)U34.</text>
</comment>
<dbReference type="GO" id="GO:0002098">
    <property type="term" value="P:tRNA wobble uridine modification"/>
    <property type="evidence" value="ECO:0007669"/>
    <property type="project" value="InterPro"/>
</dbReference>
<feature type="non-terminal residue" evidence="13">
    <location>
        <position position="624"/>
    </location>
</feature>
<evidence type="ECO:0000256" key="1">
    <source>
        <dbReference type="ARBA" id="ARBA00001974"/>
    </source>
</evidence>
<dbReference type="InterPro" id="IPR002218">
    <property type="entry name" value="MnmG-rel"/>
</dbReference>
<dbReference type="InterPro" id="IPR026904">
    <property type="entry name" value="MnmG_C"/>
</dbReference>
<keyword evidence="5" id="KW-0963">Cytoplasm</keyword>
<evidence type="ECO:0000256" key="9">
    <source>
        <dbReference type="ARBA" id="ARBA00023027"/>
    </source>
</evidence>
<dbReference type="InterPro" id="IPR040131">
    <property type="entry name" value="MnmG_N"/>
</dbReference>
<dbReference type="PANTHER" id="PTHR11806">
    <property type="entry name" value="GLUCOSE INHIBITED DIVISION PROTEIN A"/>
    <property type="match status" value="1"/>
</dbReference>
<proteinExistence type="inferred from homology"/>
<dbReference type="PROSITE" id="PS01280">
    <property type="entry name" value="GIDA_1"/>
    <property type="match status" value="1"/>
</dbReference>
<dbReference type="InterPro" id="IPR049312">
    <property type="entry name" value="GIDA_C_N"/>
</dbReference>
<comment type="similarity">
    <text evidence="3">Belongs to the MnmG family.</text>
</comment>
<evidence type="ECO:0000256" key="11">
    <source>
        <dbReference type="ARBA" id="ARBA00031800"/>
    </source>
</evidence>
<dbReference type="AlphaFoldDB" id="A0A9D1S6L0"/>
<evidence type="ECO:0000256" key="3">
    <source>
        <dbReference type="ARBA" id="ARBA00007653"/>
    </source>
</evidence>
<keyword evidence="9" id="KW-0520">NAD</keyword>
<keyword evidence="7" id="KW-0819">tRNA processing</keyword>
<dbReference type="Gene3D" id="1.10.150.570">
    <property type="entry name" value="GidA associated domain, C-terminal subdomain"/>
    <property type="match status" value="1"/>
</dbReference>
<evidence type="ECO:0000256" key="6">
    <source>
        <dbReference type="ARBA" id="ARBA00022630"/>
    </source>
</evidence>
<dbReference type="HAMAP" id="MF_00129">
    <property type="entry name" value="MnmG_GidA"/>
    <property type="match status" value="1"/>
</dbReference>
<dbReference type="Proteomes" id="UP000824111">
    <property type="component" value="Unassembled WGS sequence"/>
</dbReference>
<evidence type="ECO:0000313" key="14">
    <source>
        <dbReference type="Proteomes" id="UP000824111"/>
    </source>
</evidence>
<dbReference type="GO" id="GO:0030488">
    <property type="term" value="P:tRNA methylation"/>
    <property type="evidence" value="ECO:0007669"/>
    <property type="project" value="TreeGrafter"/>
</dbReference>
<dbReference type="PROSITE" id="PS01281">
    <property type="entry name" value="GIDA_2"/>
    <property type="match status" value="1"/>
</dbReference>
<evidence type="ECO:0000256" key="5">
    <source>
        <dbReference type="ARBA" id="ARBA00022490"/>
    </source>
</evidence>
<dbReference type="PRINTS" id="PR00368">
    <property type="entry name" value="FADPNR"/>
</dbReference>
<dbReference type="EMBL" id="DVND01000144">
    <property type="protein sequence ID" value="HIU48816.1"/>
    <property type="molecule type" value="Genomic_DNA"/>
</dbReference>
<dbReference type="SMART" id="SM01228">
    <property type="entry name" value="GIDA_assoc_3"/>
    <property type="match status" value="1"/>
</dbReference>
<dbReference type="Pfam" id="PF21680">
    <property type="entry name" value="GIDA_C_1st"/>
    <property type="match status" value="1"/>
</dbReference>
<dbReference type="NCBIfam" id="TIGR00136">
    <property type="entry name" value="mnmG_gidA"/>
    <property type="match status" value="1"/>
</dbReference>
<dbReference type="Gene3D" id="1.10.10.1800">
    <property type="entry name" value="tRNA uridine 5-carboxymethylaminomethyl modification enzyme MnmG/GidA"/>
    <property type="match status" value="1"/>
</dbReference>
<evidence type="ECO:0000256" key="4">
    <source>
        <dbReference type="ARBA" id="ARBA00020461"/>
    </source>
</evidence>
<dbReference type="InterPro" id="IPR044920">
    <property type="entry name" value="MnmG_C_subdom_sf"/>
</dbReference>
<dbReference type="InterPro" id="IPR020595">
    <property type="entry name" value="MnmG-rel_CS"/>
</dbReference>
<reference evidence="13" key="2">
    <citation type="journal article" date="2021" name="PeerJ">
        <title>Extensive microbial diversity within the chicken gut microbiome revealed by metagenomics and culture.</title>
        <authorList>
            <person name="Gilroy R."/>
            <person name="Ravi A."/>
            <person name="Getino M."/>
            <person name="Pursley I."/>
            <person name="Horton D.L."/>
            <person name="Alikhan N.F."/>
            <person name="Baker D."/>
            <person name="Gharbi K."/>
            <person name="Hall N."/>
            <person name="Watson M."/>
            <person name="Adriaenssens E.M."/>
            <person name="Foster-Nyarko E."/>
            <person name="Jarju S."/>
            <person name="Secka A."/>
            <person name="Antonio M."/>
            <person name="Oren A."/>
            <person name="Chaudhuri R.R."/>
            <person name="La Ragione R."/>
            <person name="Hildebrand F."/>
            <person name="Pallen M.J."/>
        </authorList>
    </citation>
    <scope>NUCLEOTIDE SEQUENCE</scope>
    <source>
        <strain evidence="13">ChiSjej4B22-9803</strain>
    </source>
</reference>
<evidence type="ECO:0000256" key="7">
    <source>
        <dbReference type="ARBA" id="ARBA00022694"/>
    </source>
</evidence>
<dbReference type="FunFam" id="3.50.50.60:FF:000002">
    <property type="entry name" value="tRNA uridine 5-carboxymethylaminomethyl modification enzyme MnmG"/>
    <property type="match status" value="1"/>
</dbReference>
<sequence>MREWMDAYDVAVIGAGHAGIEAAIAAAKLGMRTVLFSISLDAIGNLPCNPSIGGTAKGHLVREVDALGGVMGKAADATFIQSKMLNRGKGPAVHSLRCQVDRKRYHMEMKKRVETQPNLMVKQAEIVEVLTEAGAVSGVVTHMGTAYGAKAVIIATGTYLRGKILIGDYARESGPDGMFPANALSENLKKLGIEIRRFKTGTPARIHGDSLNYAEMEREEGDARITPFSFETAEPGENRAPCWLTYTNEETHRIILENIDKAPMYSGKAEGVGARYCPSIEDKVVRFKDKKRHQLFIEPMGLDTQEMYAQGISTGLPEEVQQKMLRTIKGLEHVEIMRPAYAIEYDCCDPTQLFATLEFKTISGLYGAGQFNGTSGYEEAAAQGLVAGINAALKLKGEAPMVLQRSDGYIGTLIDDLVTKGTNEPYRMMTSRSEYRLMLRQDNADERLTPIGYRIGLISEARYQRLLEKCDLVEQEIARISGVVVPPKAANPLLEAYGSAPVATGIRLTDLIKRPELDYEKLAPVDQGRPELPYEIREQVEIRLKYKGYIERQMAQIQQFKKMEGRQLPPDLDYDKIYGLRIEARQKLNKIKPASLGQASRISGVSPADISVLIIWLDSQKKQD</sequence>
<feature type="domain" description="tRNA uridine 5-carboxymethylaminomethyl modification enzyme C-terminal subdomain" evidence="12">
    <location>
        <begin position="544"/>
        <end position="615"/>
    </location>
</feature>
<protein>
    <recommendedName>
        <fullName evidence="4">tRNA uridine 5-carboxymethylaminomethyl modification enzyme MnmG</fullName>
    </recommendedName>
    <alternativeName>
        <fullName evidence="11">Glucose-inhibited division protein A</fullName>
    </alternativeName>
</protein>
<dbReference type="Pfam" id="PF01134">
    <property type="entry name" value="GIDA"/>
    <property type="match status" value="1"/>
</dbReference>
<dbReference type="PANTHER" id="PTHR11806:SF0">
    <property type="entry name" value="PROTEIN MTO1 HOMOLOG, MITOCHONDRIAL"/>
    <property type="match status" value="1"/>
</dbReference>
<dbReference type="Pfam" id="PF13932">
    <property type="entry name" value="SAM_GIDA_C"/>
    <property type="match status" value="1"/>
</dbReference>
<accession>A0A9D1S6L0</accession>
<evidence type="ECO:0000256" key="8">
    <source>
        <dbReference type="ARBA" id="ARBA00022827"/>
    </source>
</evidence>
<dbReference type="InterPro" id="IPR036188">
    <property type="entry name" value="FAD/NAD-bd_sf"/>
</dbReference>
<evidence type="ECO:0000256" key="2">
    <source>
        <dbReference type="ARBA" id="ARBA00003717"/>
    </source>
</evidence>